<evidence type="ECO:0000313" key="2">
    <source>
        <dbReference type="EMBL" id="CEP08654.1"/>
    </source>
</evidence>
<evidence type="ECO:0000256" key="1">
    <source>
        <dbReference type="SAM" id="MobiDB-lite"/>
    </source>
</evidence>
<name>A0A0B7N0I0_9FUNG</name>
<reference evidence="2 3" key="1">
    <citation type="submission" date="2014-09" db="EMBL/GenBank/DDBJ databases">
        <authorList>
            <person name="Ellenberger Sabrina"/>
        </authorList>
    </citation>
    <scope>NUCLEOTIDE SEQUENCE [LARGE SCALE GENOMIC DNA]</scope>
    <source>
        <strain evidence="2 3">CBS 412.66</strain>
    </source>
</reference>
<proteinExistence type="predicted"/>
<evidence type="ECO:0000313" key="3">
    <source>
        <dbReference type="Proteomes" id="UP000054107"/>
    </source>
</evidence>
<dbReference type="Proteomes" id="UP000054107">
    <property type="component" value="Unassembled WGS sequence"/>
</dbReference>
<organism evidence="2 3">
    <name type="scientific">Parasitella parasitica</name>
    <dbReference type="NCBI Taxonomy" id="35722"/>
    <lineage>
        <taxon>Eukaryota</taxon>
        <taxon>Fungi</taxon>
        <taxon>Fungi incertae sedis</taxon>
        <taxon>Mucoromycota</taxon>
        <taxon>Mucoromycotina</taxon>
        <taxon>Mucoromycetes</taxon>
        <taxon>Mucorales</taxon>
        <taxon>Mucorineae</taxon>
        <taxon>Mucoraceae</taxon>
        <taxon>Parasitella</taxon>
    </lineage>
</organism>
<feature type="compositionally biased region" description="Basic residues" evidence="1">
    <location>
        <begin position="61"/>
        <end position="71"/>
    </location>
</feature>
<feature type="region of interest" description="Disordered" evidence="1">
    <location>
        <begin position="57"/>
        <end position="106"/>
    </location>
</feature>
<protein>
    <submittedName>
        <fullName evidence="2">Uncharacterized protein</fullName>
    </submittedName>
</protein>
<gene>
    <name evidence="2" type="primary">PARPA_01998.1 scaffold 2090</name>
</gene>
<accession>A0A0B7N0I0</accession>
<dbReference type="EMBL" id="LN719863">
    <property type="protein sequence ID" value="CEP08654.1"/>
    <property type="molecule type" value="Genomic_DNA"/>
</dbReference>
<feature type="compositionally biased region" description="Polar residues" evidence="1">
    <location>
        <begin position="72"/>
        <end position="84"/>
    </location>
</feature>
<sequence length="106" mass="11974">MRNHVASSPTSPKSVSTTSVETLGFPQFLSALRLLPLHYWTLMQFWNAQNLTSYLRDTQSKKRLSPRKKGKQTNQHGNTGTNIPATFAQLGDTNERSTRAPTNNHY</sequence>
<dbReference type="AlphaFoldDB" id="A0A0B7N0I0"/>
<keyword evidence="3" id="KW-1185">Reference proteome</keyword>